<evidence type="ECO:0000313" key="3">
    <source>
        <dbReference type="Proteomes" id="UP000324974"/>
    </source>
</evidence>
<name>A0A5C1AMQ3_9BACT</name>
<dbReference type="Proteomes" id="UP000324974">
    <property type="component" value="Chromosome"/>
</dbReference>
<dbReference type="PROSITE" id="PS51257">
    <property type="entry name" value="PROKAR_LIPOPROTEIN"/>
    <property type="match status" value="1"/>
</dbReference>
<dbReference type="EMBL" id="CP042425">
    <property type="protein sequence ID" value="QEL20521.1"/>
    <property type="molecule type" value="Genomic_DNA"/>
</dbReference>
<feature type="transmembrane region" description="Helical" evidence="1">
    <location>
        <begin position="38"/>
        <end position="60"/>
    </location>
</feature>
<proteinExistence type="predicted"/>
<keyword evidence="1" id="KW-0812">Transmembrane</keyword>
<dbReference type="RefSeq" id="WP_149114811.1">
    <property type="nucleotide sequence ID" value="NZ_CP042425.1"/>
</dbReference>
<dbReference type="KEGG" id="lrs:PX52LOC_07626"/>
<keyword evidence="1" id="KW-0472">Membrane</keyword>
<sequence>MATWKVLFIVVLALACLTLGSATVIVPMGKSGGQAWMWFAALFSATVVAGGLFALFLRYAGNELLVKRRW</sequence>
<protein>
    <submittedName>
        <fullName evidence="2">Uncharacterized protein</fullName>
    </submittedName>
</protein>
<organism evidence="2 3">
    <name type="scientific">Limnoglobus roseus</name>
    <dbReference type="NCBI Taxonomy" id="2598579"/>
    <lineage>
        <taxon>Bacteria</taxon>
        <taxon>Pseudomonadati</taxon>
        <taxon>Planctomycetota</taxon>
        <taxon>Planctomycetia</taxon>
        <taxon>Gemmatales</taxon>
        <taxon>Gemmataceae</taxon>
        <taxon>Limnoglobus</taxon>
    </lineage>
</organism>
<keyword evidence="1" id="KW-1133">Transmembrane helix</keyword>
<reference evidence="3" key="1">
    <citation type="submission" date="2019-08" db="EMBL/GenBank/DDBJ databases">
        <title>Limnoglobus roseus gen. nov., sp. nov., a novel freshwater planctomycete with a giant genome from the family Gemmataceae.</title>
        <authorList>
            <person name="Kulichevskaya I.S."/>
            <person name="Naumoff D.G."/>
            <person name="Miroshnikov K."/>
            <person name="Ivanova A."/>
            <person name="Philippov D.A."/>
            <person name="Hakobyan A."/>
            <person name="Rijpstra I.C."/>
            <person name="Sinninghe Damste J.S."/>
            <person name="Liesack W."/>
            <person name="Dedysh S.N."/>
        </authorList>
    </citation>
    <scope>NUCLEOTIDE SEQUENCE [LARGE SCALE GENOMIC DNA]</scope>
    <source>
        <strain evidence="3">PX52</strain>
    </source>
</reference>
<keyword evidence="3" id="KW-1185">Reference proteome</keyword>
<accession>A0A5C1AMQ3</accession>
<evidence type="ECO:0000313" key="2">
    <source>
        <dbReference type="EMBL" id="QEL20521.1"/>
    </source>
</evidence>
<gene>
    <name evidence="2" type="ORF">PX52LOC_07626</name>
</gene>
<evidence type="ECO:0000256" key="1">
    <source>
        <dbReference type="SAM" id="Phobius"/>
    </source>
</evidence>
<dbReference type="AlphaFoldDB" id="A0A5C1AMQ3"/>